<accession>A0A183H6L9</accession>
<protein>
    <submittedName>
        <fullName evidence="2 4">Uncharacterized protein</fullName>
    </submittedName>
</protein>
<gene>
    <name evidence="2" type="ORF">X798_06116</name>
</gene>
<reference evidence="2 3" key="1">
    <citation type="submission" date="2015-12" db="EMBL/GenBank/DDBJ databases">
        <title>Draft genome of the nematode, Onchocerca flexuosa.</title>
        <authorList>
            <person name="Mitreva M."/>
        </authorList>
    </citation>
    <scope>NUCLEOTIDE SEQUENCE [LARGE SCALE GENOMIC DNA]</scope>
    <source>
        <strain evidence="2">Red Deer</strain>
    </source>
</reference>
<reference evidence="4" key="2">
    <citation type="submission" date="2016-06" db="UniProtKB">
        <authorList>
            <consortium name="WormBaseParasite"/>
        </authorList>
    </citation>
    <scope>IDENTIFICATION</scope>
</reference>
<dbReference type="EMBL" id="KZ270054">
    <property type="protein sequence ID" value="OZC06877.1"/>
    <property type="molecule type" value="Genomic_DNA"/>
</dbReference>
<keyword evidence="3" id="KW-1185">Reference proteome</keyword>
<sequence length="93" mass="10515">MLNFSSKTFGHHSQWGSSDNTSHNIKYGKYHCNCLLEDAFVPKKFMTIAMSKTDQDVNHCIANLSLSLSINFLELSIACQEPDFEIKTIPDES</sequence>
<evidence type="ECO:0000256" key="1">
    <source>
        <dbReference type="SAM" id="MobiDB-lite"/>
    </source>
</evidence>
<proteinExistence type="predicted"/>
<dbReference type="AlphaFoldDB" id="A0A183H6L9"/>
<evidence type="ECO:0000313" key="4">
    <source>
        <dbReference type="WBParaSite" id="OFLC_0000313001-mRNA-1"/>
    </source>
</evidence>
<evidence type="ECO:0000313" key="3">
    <source>
        <dbReference type="Proteomes" id="UP000242913"/>
    </source>
</evidence>
<feature type="region of interest" description="Disordered" evidence="1">
    <location>
        <begin position="1"/>
        <end position="20"/>
    </location>
</feature>
<dbReference type="Proteomes" id="UP000242913">
    <property type="component" value="Unassembled WGS sequence"/>
</dbReference>
<organism evidence="4">
    <name type="scientific">Onchocerca flexuosa</name>
    <dbReference type="NCBI Taxonomy" id="387005"/>
    <lineage>
        <taxon>Eukaryota</taxon>
        <taxon>Metazoa</taxon>
        <taxon>Ecdysozoa</taxon>
        <taxon>Nematoda</taxon>
        <taxon>Chromadorea</taxon>
        <taxon>Rhabditida</taxon>
        <taxon>Spirurina</taxon>
        <taxon>Spiruromorpha</taxon>
        <taxon>Filarioidea</taxon>
        <taxon>Onchocercidae</taxon>
        <taxon>Onchocerca</taxon>
    </lineage>
</organism>
<name>A0A183H6L9_9BILA</name>
<evidence type="ECO:0000313" key="2">
    <source>
        <dbReference type="EMBL" id="OZC06877.1"/>
    </source>
</evidence>
<dbReference type="WBParaSite" id="OFLC_0000313001-mRNA-1">
    <property type="protein sequence ID" value="OFLC_0000313001-mRNA-1"/>
    <property type="gene ID" value="OFLC_0000313001"/>
</dbReference>